<evidence type="ECO:0000259" key="4">
    <source>
        <dbReference type="PROSITE" id="PS01124"/>
    </source>
</evidence>
<sequence>MTAPFENRFAPAEEPSALWYEWSGHVAPFFDLSRRDETDLSKIPGMNSYHLGALLTGDVKAPAQNLDRSASKIADQGVDHILIQFYATGRSRTRTERGVSMTRPGQALVYDLSQPVAVASDQAVDAVNIVLPRALLLPRADDLSDLHGTSFDYQRDAASRIFFGFVRELVGSLRELPPGDMSEIAQVAATLCSASLPSSQDRPTPKAARDIRTGLDIRDFIRRNFAAPGLDADAIAARFGLSRSALYRQFASEGGVHAHIRERRLRHAMRLMTMPGARPRVSSVAYQCGFADEKSFSRAFRARFGLLPSEAAAGFARPEAPSMGSTLAAWILSLED</sequence>
<dbReference type="SMART" id="SM00342">
    <property type="entry name" value="HTH_ARAC"/>
    <property type="match status" value="1"/>
</dbReference>
<keyword evidence="3" id="KW-0804">Transcription</keyword>
<evidence type="ECO:0000256" key="1">
    <source>
        <dbReference type="ARBA" id="ARBA00023015"/>
    </source>
</evidence>
<dbReference type="PROSITE" id="PS00041">
    <property type="entry name" value="HTH_ARAC_FAMILY_1"/>
    <property type="match status" value="1"/>
</dbReference>
<dbReference type="GO" id="GO:0043565">
    <property type="term" value="F:sequence-specific DNA binding"/>
    <property type="evidence" value="ECO:0007669"/>
    <property type="project" value="InterPro"/>
</dbReference>
<dbReference type="InterPro" id="IPR050204">
    <property type="entry name" value="AraC_XylS_family_regulators"/>
</dbReference>
<dbReference type="AlphaFoldDB" id="A0A7W6C299"/>
<comment type="caution">
    <text evidence="5">The sequence shown here is derived from an EMBL/GenBank/DDBJ whole genome shotgun (WGS) entry which is preliminary data.</text>
</comment>
<dbReference type="PRINTS" id="PR00032">
    <property type="entry name" value="HTHARAC"/>
</dbReference>
<protein>
    <submittedName>
        <fullName evidence="5">AraC-like DNA-binding protein</fullName>
    </submittedName>
</protein>
<keyword evidence="1" id="KW-0805">Transcription regulation</keyword>
<reference evidence="5 6" key="1">
    <citation type="submission" date="2020-08" db="EMBL/GenBank/DDBJ databases">
        <title>Genomic Encyclopedia of Type Strains, Phase IV (KMG-IV): sequencing the most valuable type-strain genomes for metagenomic binning, comparative biology and taxonomic classification.</title>
        <authorList>
            <person name="Goeker M."/>
        </authorList>
    </citation>
    <scope>NUCLEOTIDE SEQUENCE [LARGE SCALE GENOMIC DNA]</scope>
    <source>
        <strain evidence="5 6">DSM 25024</strain>
    </source>
</reference>
<dbReference type="PANTHER" id="PTHR46796">
    <property type="entry name" value="HTH-TYPE TRANSCRIPTIONAL ACTIVATOR RHAS-RELATED"/>
    <property type="match status" value="1"/>
</dbReference>
<evidence type="ECO:0000313" key="5">
    <source>
        <dbReference type="EMBL" id="MBB3938201.1"/>
    </source>
</evidence>
<feature type="domain" description="HTH araC/xylS-type" evidence="4">
    <location>
        <begin position="215"/>
        <end position="314"/>
    </location>
</feature>
<proteinExistence type="predicted"/>
<dbReference type="InterPro" id="IPR009057">
    <property type="entry name" value="Homeodomain-like_sf"/>
</dbReference>
<dbReference type="InterPro" id="IPR020449">
    <property type="entry name" value="Tscrpt_reg_AraC-type_HTH"/>
</dbReference>
<dbReference type="Pfam" id="PF14525">
    <property type="entry name" value="AraC_binding_2"/>
    <property type="match status" value="1"/>
</dbReference>
<dbReference type="RefSeq" id="WP_175526969.1">
    <property type="nucleotide sequence ID" value="NZ_FOOA01000038.1"/>
</dbReference>
<dbReference type="PROSITE" id="PS01124">
    <property type="entry name" value="HTH_ARAC_FAMILY_2"/>
    <property type="match status" value="1"/>
</dbReference>
<gene>
    <name evidence="5" type="ORF">GGR05_004372</name>
</gene>
<dbReference type="Pfam" id="PF12833">
    <property type="entry name" value="HTH_18"/>
    <property type="match status" value="1"/>
</dbReference>
<dbReference type="GO" id="GO:0003700">
    <property type="term" value="F:DNA-binding transcription factor activity"/>
    <property type="evidence" value="ECO:0007669"/>
    <property type="project" value="InterPro"/>
</dbReference>
<organism evidence="5 6">
    <name type="scientific">Aureimonas phyllosphaerae</name>
    <dbReference type="NCBI Taxonomy" id="1166078"/>
    <lineage>
        <taxon>Bacteria</taxon>
        <taxon>Pseudomonadati</taxon>
        <taxon>Pseudomonadota</taxon>
        <taxon>Alphaproteobacteria</taxon>
        <taxon>Hyphomicrobiales</taxon>
        <taxon>Aurantimonadaceae</taxon>
        <taxon>Aureimonas</taxon>
    </lineage>
</organism>
<dbReference type="EMBL" id="JACIDO010000021">
    <property type="protein sequence ID" value="MBB3938201.1"/>
    <property type="molecule type" value="Genomic_DNA"/>
</dbReference>
<keyword evidence="6" id="KW-1185">Reference proteome</keyword>
<evidence type="ECO:0000256" key="2">
    <source>
        <dbReference type="ARBA" id="ARBA00023125"/>
    </source>
</evidence>
<dbReference type="PANTHER" id="PTHR46796:SF6">
    <property type="entry name" value="ARAC SUBFAMILY"/>
    <property type="match status" value="1"/>
</dbReference>
<keyword evidence="2 5" id="KW-0238">DNA-binding</keyword>
<dbReference type="InterPro" id="IPR035418">
    <property type="entry name" value="AraC-bd_2"/>
</dbReference>
<dbReference type="InterPro" id="IPR018062">
    <property type="entry name" value="HTH_AraC-typ_CS"/>
</dbReference>
<dbReference type="InterPro" id="IPR018060">
    <property type="entry name" value="HTH_AraC"/>
</dbReference>
<dbReference type="Gene3D" id="1.10.10.60">
    <property type="entry name" value="Homeodomain-like"/>
    <property type="match status" value="1"/>
</dbReference>
<evidence type="ECO:0000313" key="6">
    <source>
        <dbReference type="Proteomes" id="UP000531216"/>
    </source>
</evidence>
<evidence type="ECO:0000256" key="3">
    <source>
        <dbReference type="ARBA" id="ARBA00023163"/>
    </source>
</evidence>
<dbReference type="SUPFAM" id="SSF46689">
    <property type="entry name" value="Homeodomain-like"/>
    <property type="match status" value="1"/>
</dbReference>
<accession>A0A7W6C299</accession>
<name>A0A7W6C299_9HYPH</name>
<dbReference type="Proteomes" id="UP000531216">
    <property type="component" value="Unassembled WGS sequence"/>
</dbReference>